<keyword evidence="7 9" id="KW-0472">Membrane</keyword>
<protein>
    <recommendedName>
        <fullName evidence="13">UDP-glucuronosyltransferase</fullName>
    </recommendedName>
</protein>
<dbReference type="Gene3D" id="3.40.50.2000">
    <property type="entry name" value="Glycogen Phosphorylase B"/>
    <property type="match status" value="2"/>
</dbReference>
<dbReference type="AlphaFoldDB" id="A0A8C7T1U6"/>
<dbReference type="SMR" id="A0A8C7T1U6"/>
<dbReference type="GO" id="GO:0008194">
    <property type="term" value="F:UDP-glycosyltransferase activity"/>
    <property type="evidence" value="ECO:0007669"/>
    <property type="project" value="InterPro"/>
</dbReference>
<reference evidence="11" key="1">
    <citation type="submission" date="2020-07" db="EMBL/GenBank/DDBJ databases">
        <title>A long reads based de novo assembly of the rainbow trout Arlee double haploid line genome.</title>
        <authorList>
            <person name="Gao G."/>
            <person name="Palti Y."/>
        </authorList>
    </citation>
    <scope>NUCLEOTIDE SEQUENCE [LARGE SCALE GENOMIC DNA]</scope>
</reference>
<proteinExistence type="inferred from homology"/>
<sequence>MMTYIGSMTLCLLLFLLIMCGSVCHGGKLLVFPGEGSHWVNMDILIKALHSQGHTITVVRMTKSWYIKEESPYYSSITIPVTDATDEEFVKPILKKIIDIERGTSSVLNFIHLQIEMFSARSKFHKYASDLATAVLKDKGLIKTLKESQYDLVLTDPFWGGGLLVAHYLQLPLVYNVRWTISGEGHLIIAPSPMSYIPMILSGHSDKMTFTERVKNMLLYLLFTVRDRLIVWPHYQAVCDEFFQPGVDFKELLQGADLWLMRVDFVFEFPRPTMPNVIYMGGFQCNPAKPLPQDLEEFVHSSGEHGIIIMSLGTFVTEFPHDIADVIAAAFSQLPQKVIWRHKGDRPASLGNNTLVVDWMPQNDLLGHPKTRLFVAHGGTNGVQEAIYHGIPVVGLPLFNDQYDNLLRLKERGGAKLLSMATVDKNNNFLEALQEVLDEPSYRMNMQRLSRLHRDVPMEPLDTALFWIEFVMRHKGAAHLRTNSYKMPWYSYHSVDVVLMLLGAAHLRTESYRMPWYSYHSVDVMVFLLAVVLLIMLTTVAIIRCLCFRMCSRLKIKHE</sequence>
<keyword evidence="10" id="KW-0732">Signal</keyword>
<dbReference type="PANTHER" id="PTHR48043">
    <property type="entry name" value="EG:EG0003.4 PROTEIN-RELATED"/>
    <property type="match status" value="1"/>
</dbReference>
<dbReference type="Proteomes" id="UP000694395">
    <property type="component" value="Chromosome 6"/>
</dbReference>
<keyword evidence="6 9" id="KW-1133">Transmembrane helix</keyword>
<feature type="chain" id="PRO_5035427567" description="UDP-glucuronosyltransferase" evidence="10">
    <location>
        <begin position="27"/>
        <end position="559"/>
    </location>
</feature>
<name>A0A8C7T1U6_ONCMY</name>
<evidence type="ECO:0000256" key="7">
    <source>
        <dbReference type="ARBA" id="ARBA00023136"/>
    </source>
</evidence>
<reference evidence="11" key="3">
    <citation type="submission" date="2025-09" db="UniProtKB">
        <authorList>
            <consortium name="Ensembl"/>
        </authorList>
    </citation>
    <scope>IDENTIFICATION</scope>
</reference>
<dbReference type="SUPFAM" id="SSF53756">
    <property type="entry name" value="UDP-Glycosyltransferase/glycogen phosphorylase"/>
    <property type="match status" value="1"/>
</dbReference>
<evidence type="ECO:0000256" key="3">
    <source>
        <dbReference type="ARBA" id="ARBA00022676"/>
    </source>
</evidence>
<dbReference type="PROSITE" id="PS00375">
    <property type="entry name" value="UDPGT"/>
    <property type="match status" value="1"/>
</dbReference>
<dbReference type="Ensembl" id="ENSOMYT00000080505.2">
    <property type="protein sequence ID" value="ENSOMYP00000073943.2"/>
    <property type="gene ID" value="ENSOMYG00000034213.2"/>
</dbReference>
<reference evidence="11" key="2">
    <citation type="submission" date="2025-08" db="UniProtKB">
        <authorList>
            <consortium name="Ensembl"/>
        </authorList>
    </citation>
    <scope>IDENTIFICATION</scope>
</reference>
<dbReference type="InterPro" id="IPR002213">
    <property type="entry name" value="UDP_glucos_trans"/>
</dbReference>
<keyword evidence="12" id="KW-1185">Reference proteome</keyword>
<dbReference type="FunFam" id="3.40.50.2000:FF:000203">
    <property type="entry name" value="UDP-glucuronosyltransferase"/>
    <property type="match status" value="1"/>
</dbReference>
<comment type="subcellular location">
    <subcellularLocation>
        <location evidence="1">Membrane</location>
    </subcellularLocation>
</comment>
<evidence type="ECO:0000256" key="6">
    <source>
        <dbReference type="ARBA" id="ARBA00022989"/>
    </source>
</evidence>
<accession>A0A8C7T1U6</accession>
<dbReference type="GeneTree" id="ENSGT00940000165164"/>
<keyword evidence="4 8" id="KW-0808">Transferase</keyword>
<evidence type="ECO:0000313" key="12">
    <source>
        <dbReference type="Proteomes" id="UP000694395"/>
    </source>
</evidence>
<evidence type="ECO:0000256" key="10">
    <source>
        <dbReference type="SAM" id="SignalP"/>
    </source>
</evidence>
<evidence type="ECO:0000256" key="5">
    <source>
        <dbReference type="ARBA" id="ARBA00022692"/>
    </source>
</evidence>
<feature type="signal peptide" evidence="10">
    <location>
        <begin position="1"/>
        <end position="26"/>
    </location>
</feature>
<evidence type="ECO:0000256" key="9">
    <source>
        <dbReference type="SAM" id="Phobius"/>
    </source>
</evidence>
<dbReference type="InterPro" id="IPR050271">
    <property type="entry name" value="UDP-glycosyltransferase"/>
</dbReference>
<evidence type="ECO:0008006" key="13">
    <source>
        <dbReference type="Google" id="ProtNLM"/>
    </source>
</evidence>
<dbReference type="GO" id="GO:0016020">
    <property type="term" value="C:membrane"/>
    <property type="evidence" value="ECO:0007669"/>
    <property type="project" value="UniProtKB-SubCell"/>
</dbReference>
<dbReference type="CDD" id="cd03784">
    <property type="entry name" value="GT1_Gtf-like"/>
    <property type="match status" value="1"/>
</dbReference>
<evidence type="ECO:0000256" key="4">
    <source>
        <dbReference type="ARBA" id="ARBA00022679"/>
    </source>
</evidence>
<evidence type="ECO:0000256" key="2">
    <source>
        <dbReference type="ARBA" id="ARBA00009995"/>
    </source>
</evidence>
<dbReference type="PANTHER" id="PTHR48043:SF48">
    <property type="entry name" value="UDP GLUCURONOSYLTRANSFERASE 5 FAMILY, POLYPEPTIDE C2-RELATED"/>
    <property type="match status" value="1"/>
</dbReference>
<organism evidence="11 12">
    <name type="scientific">Oncorhynchus mykiss</name>
    <name type="common">Rainbow trout</name>
    <name type="synonym">Salmo gairdneri</name>
    <dbReference type="NCBI Taxonomy" id="8022"/>
    <lineage>
        <taxon>Eukaryota</taxon>
        <taxon>Metazoa</taxon>
        <taxon>Chordata</taxon>
        <taxon>Craniata</taxon>
        <taxon>Vertebrata</taxon>
        <taxon>Euteleostomi</taxon>
        <taxon>Actinopterygii</taxon>
        <taxon>Neopterygii</taxon>
        <taxon>Teleostei</taxon>
        <taxon>Protacanthopterygii</taxon>
        <taxon>Salmoniformes</taxon>
        <taxon>Salmonidae</taxon>
        <taxon>Salmoninae</taxon>
        <taxon>Oncorhynchus</taxon>
    </lineage>
</organism>
<evidence type="ECO:0000256" key="8">
    <source>
        <dbReference type="RuleBase" id="RU003718"/>
    </source>
</evidence>
<dbReference type="FunFam" id="3.40.50.2000:FF:000001">
    <property type="entry name" value="UDP-glucuronosyltransferase"/>
    <property type="match status" value="1"/>
</dbReference>
<evidence type="ECO:0000256" key="1">
    <source>
        <dbReference type="ARBA" id="ARBA00004370"/>
    </source>
</evidence>
<keyword evidence="5 9" id="KW-0812">Transmembrane</keyword>
<feature type="transmembrane region" description="Helical" evidence="9">
    <location>
        <begin position="524"/>
        <end position="547"/>
    </location>
</feature>
<evidence type="ECO:0000313" key="11">
    <source>
        <dbReference type="Ensembl" id="ENSOMYP00000073943.2"/>
    </source>
</evidence>
<keyword evidence="3 8" id="KW-0328">Glycosyltransferase</keyword>
<dbReference type="InterPro" id="IPR035595">
    <property type="entry name" value="UDP_glycos_trans_CS"/>
</dbReference>
<comment type="similarity">
    <text evidence="2 8">Belongs to the UDP-glycosyltransferase family.</text>
</comment>
<dbReference type="Pfam" id="PF00201">
    <property type="entry name" value="UDPGT"/>
    <property type="match status" value="2"/>
</dbReference>